<keyword evidence="2" id="KW-0812">Transmembrane</keyword>
<feature type="transmembrane region" description="Helical" evidence="2">
    <location>
        <begin position="318"/>
        <end position="339"/>
    </location>
</feature>
<evidence type="ECO:0000256" key="2">
    <source>
        <dbReference type="SAM" id="Phobius"/>
    </source>
</evidence>
<feature type="transmembrane region" description="Helical" evidence="2">
    <location>
        <begin position="262"/>
        <end position="281"/>
    </location>
</feature>
<keyword evidence="3" id="KW-0732">Signal</keyword>
<feature type="transmembrane region" description="Helical" evidence="2">
    <location>
        <begin position="143"/>
        <end position="164"/>
    </location>
</feature>
<evidence type="ECO:0000256" key="3">
    <source>
        <dbReference type="SAM" id="SignalP"/>
    </source>
</evidence>
<feature type="signal peptide" evidence="3">
    <location>
        <begin position="1"/>
        <end position="20"/>
    </location>
</feature>
<keyword evidence="2" id="KW-0472">Membrane</keyword>
<dbReference type="GO" id="GO:0016020">
    <property type="term" value="C:membrane"/>
    <property type="evidence" value="ECO:0007669"/>
    <property type="project" value="TreeGrafter"/>
</dbReference>
<reference evidence="5" key="1">
    <citation type="submission" date="2024-02" db="UniProtKB">
        <authorList>
            <consortium name="WormBaseParasite"/>
        </authorList>
    </citation>
    <scope>IDENTIFICATION</scope>
</reference>
<feature type="transmembrane region" description="Helical" evidence="2">
    <location>
        <begin position="200"/>
        <end position="219"/>
    </location>
</feature>
<dbReference type="WBParaSite" id="MBELARI_LOCUS15822">
    <property type="protein sequence ID" value="MBELARI_LOCUS15822"/>
    <property type="gene ID" value="MBELARI_LOCUS15822"/>
</dbReference>
<feature type="transmembrane region" description="Helical" evidence="2">
    <location>
        <begin position="176"/>
        <end position="194"/>
    </location>
</feature>
<proteinExistence type="predicted"/>
<dbReference type="AlphaFoldDB" id="A0AAF3EP35"/>
<accession>A0AAF3EP35</accession>
<dbReference type="PANTHER" id="PTHR23028:SF53">
    <property type="entry name" value="ACYL_TRANSF_3 DOMAIN-CONTAINING PROTEIN"/>
    <property type="match status" value="1"/>
</dbReference>
<sequence>MPMTEAKFLQALGLLYLVIGKAFQRNSVYQFQYSVGYSIFLLSSGWEAARKILAESQKRNSSLFSSFTRLFANLLPVYDLILLIFSLLCLQFYTNESLACAHKNAFLASMGFLNLDIFYREALQPKIYNGKPPPSSCDHPFDGYSLCCLLIQSIFILHFIYYISRKISDSKKNRKTIRFVILASLTIAFFWANLWNSTIGRFWCFWAGALLGSVLPFPCSGREESKSQSSIETCTTTASTRVLTIAIKKNPLVNPEPGTQNLFLKICQAASLTTILCFFLPFTTLDFVSEMFVSIATIVILISSIFQRNKPKFWESAAKDAGPLMWSVFVVIHPIQFLIRKAEVLPQEEEAGAVLPLAFCAGLVLHFAFARPLARMENKQVYYAISLLFILTVSICIFSSLIVEFLSGDREAAILENSQYINRQYSLEDCMPLGKERLPKPYGYCEYPEGAGDIRVLLVGGLFAATDAPYIFKQFGLRYDRFRVFTQTGFHPLKPAQQPNVHHRLMKIIQRFKPTALIINQDFGGERAGPAKNHQDDIMIAYRRSINVFLNANITRIIVAGPRPLPAKGALKKLEKYLKKSEAVPIDEFTYNLVKIRGHVHRRLKNMHEKVTAVFLDEIFSKKNNLTLYDPLSYVAYLDDNMALTDLGAQVAVKYFERIVDTALGIGEIDVDDEYLDEELEMGRENGANSTKIPVKRKQKGERPTTRPPKHPNRLKTNFFKKGKIFVEMPLPENSTVTNSTIS</sequence>
<evidence type="ECO:0000313" key="4">
    <source>
        <dbReference type="Proteomes" id="UP000887575"/>
    </source>
</evidence>
<name>A0AAF3EP35_9BILA</name>
<evidence type="ECO:0000256" key="1">
    <source>
        <dbReference type="SAM" id="MobiDB-lite"/>
    </source>
</evidence>
<feature type="region of interest" description="Disordered" evidence="1">
    <location>
        <begin position="682"/>
        <end position="715"/>
    </location>
</feature>
<dbReference type="Proteomes" id="UP000887575">
    <property type="component" value="Unassembled WGS sequence"/>
</dbReference>
<keyword evidence="2" id="KW-1133">Transmembrane helix</keyword>
<feature type="transmembrane region" description="Helical" evidence="2">
    <location>
        <begin position="381"/>
        <end position="403"/>
    </location>
</feature>
<dbReference type="PANTHER" id="PTHR23028">
    <property type="entry name" value="ACETYLTRANSFERASE"/>
    <property type="match status" value="1"/>
</dbReference>
<dbReference type="InterPro" id="IPR050879">
    <property type="entry name" value="Acyltransferase_3"/>
</dbReference>
<feature type="transmembrane region" description="Helical" evidence="2">
    <location>
        <begin position="70"/>
        <end position="93"/>
    </location>
</feature>
<feature type="transmembrane region" description="Helical" evidence="2">
    <location>
        <begin position="351"/>
        <end position="369"/>
    </location>
</feature>
<feature type="chain" id="PRO_5042281904" description="SGNH domain-containing protein" evidence="3">
    <location>
        <begin position="21"/>
        <end position="743"/>
    </location>
</feature>
<organism evidence="4 5">
    <name type="scientific">Mesorhabditis belari</name>
    <dbReference type="NCBI Taxonomy" id="2138241"/>
    <lineage>
        <taxon>Eukaryota</taxon>
        <taxon>Metazoa</taxon>
        <taxon>Ecdysozoa</taxon>
        <taxon>Nematoda</taxon>
        <taxon>Chromadorea</taxon>
        <taxon>Rhabditida</taxon>
        <taxon>Rhabditina</taxon>
        <taxon>Rhabditomorpha</taxon>
        <taxon>Rhabditoidea</taxon>
        <taxon>Rhabditidae</taxon>
        <taxon>Mesorhabditinae</taxon>
        <taxon>Mesorhabditis</taxon>
    </lineage>
</organism>
<feature type="transmembrane region" description="Helical" evidence="2">
    <location>
        <begin position="287"/>
        <end position="306"/>
    </location>
</feature>
<keyword evidence="4" id="KW-1185">Reference proteome</keyword>
<evidence type="ECO:0008006" key="6">
    <source>
        <dbReference type="Google" id="ProtNLM"/>
    </source>
</evidence>
<evidence type="ECO:0000313" key="5">
    <source>
        <dbReference type="WBParaSite" id="MBELARI_LOCUS15822"/>
    </source>
</evidence>
<protein>
    <recommendedName>
        <fullName evidence="6">SGNH domain-containing protein</fullName>
    </recommendedName>
</protein>
<dbReference type="GO" id="GO:0000271">
    <property type="term" value="P:polysaccharide biosynthetic process"/>
    <property type="evidence" value="ECO:0007669"/>
    <property type="project" value="TreeGrafter"/>
</dbReference>